<dbReference type="AlphaFoldDB" id="A0A9P6ERJ4"/>
<proteinExistence type="predicted"/>
<dbReference type="GO" id="GO:0004553">
    <property type="term" value="F:hydrolase activity, hydrolyzing O-glycosyl compounds"/>
    <property type="evidence" value="ECO:0007669"/>
    <property type="project" value="InterPro"/>
</dbReference>
<keyword evidence="1" id="KW-0732">Signal</keyword>
<feature type="chain" id="PRO_5040407332" evidence="1">
    <location>
        <begin position="20"/>
        <end position="419"/>
    </location>
</feature>
<reference evidence="3" key="1">
    <citation type="submission" date="2020-11" db="EMBL/GenBank/DDBJ databases">
        <authorList>
            <consortium name="DOE Joint Genome Institute"/>
            <person name="Ahrendt S."/>
            <person name="Riley R."/>
            <person name="Andreopoulos W."/>
            <person name="Labutti K."/>
            <person name="Pangilinan J."/>
            <person name="Ruiz-Duenas F.J."/>
            <person name="Barrasa J.M."/>
            <person name="Sanchez-Garcia M."/>
            <person name="Camarero S."/>
            <person name="Miyauchi S."/>
            <person name="Serrano A."/>
            <person name="Linde D."/>
            <person name="Babiker R."/>
            <person name="Drula E."/>
            <person name="Ayuso-Fernandez I."/>
            <person name="Pacheco R."/>
            <person name="Padilla G."/>
            <person name="Ferreira P."/>
            <person name="Barriuso J."/>
            <person name="Kellner H."/>
            <person name="Castanera R."/>
            <person name="Alfaro M."/>
            <person name="Ramirez L."/>
            <person name="Pisabarro A.G."/>
            <person name="Kuo A."/>
            <person name="Tritt A."/>
            <person name="Lipzen A."/>
            <person name="He G."/>
            <person name="Yan M."/>
            <person name="Ng V."/>
            <person name="Cullen D."/>
            <person name="Martin F."/>
            <person name="Rosso M.-N."/>
            <person name="Henrissat B."/>
            <person name="Hibbett D."/>
            <person name="Martinez A.T."/>
            <person name="Grigoriev I.V."/>
        </authorList>
    </citation>
    <scope>NUCLEOTIDE SEQUENCE</scope>
    <source>
        <strain evidence="3">CBS 506.95</strain>
    </source>
</reference>
<dbReference type="EMBL" id="MU157828">
    <property type="protein sequence ID" value="KAF9533562.1"/>
    <property type="molecule type" value="Genomic_DNA"/>
</dbReference>
<dbReference type="OrthoDB" id="192832at2759"/>
<dbReference type="PROSITE" id="PS51762">
    <property type="entry name" value="GH16_2"/>
    <property type="match status" value="1"/>
</dbReference>
<sequence length="419" mass="45927">MYLPLCLISLLLSAVPAEADNIDALRPRRPLPNPSDGNFFHQPQKRSLTQFQELQFAKRAQAADGGGINYNPDGSAFLWLPDDVYSGKNFFDSFNFFSQADPTDGHVNYVNASSAFAKGLAYVTDDNKVVMRTDSWTKLPLGTFRDSVRVQTKKLYTGGLFIIDMDSAPWGCAVWPGFWTTGLSIPPVIWPAEGEIDVLEGVHDNEHNQIAWHTIPGCVYDNNAVFSGTIPNDSGVNRTNCDASLNDNAGCNVVEWSRASYGELFKQQGGGVIAMKWDENDISIWSFFRAAVPQDITANSPNPSLWGSPSARLMNTKCNIQKTFANHTVIFDITLCGQWAGNSYATTNCPGTCDERLVEPANFINSSWSINSLKTYRKHLLAGNITQINDGSFSADSSLLTTKLIVLLGSVTALLAISI</sequence>
<protein>
    <submittedName>
        <fullName evidence="3">Concanavalin A-like lectin/glucanase domain-containing protein</fullName>
    </submittedName>
</protein>
<evidence type="ECO:0000313" key="3">
    <source>
        <dbReference type="EMBL" id="KAF9533562.1"/>
    </source>
</evidence>
<dbReference type="InterPro" id="IPR050546">
    <property type="entry name" value="Glycosyl_Hydrlase_16"/>
</dbReference>
<accession>A0A9P6ERJ4</accession>
<comment type="caution">
    <text evidence="3">The sequence shown here is derived from an EMBL/GenBank/DDBJ whole genome shotgun (WGS) entry which is preliminary data.</text>
</comment>
<dbReference type="Gene3D" id="2.60.120.200">
    <property type="match status" value="1"/>
</dbReference>
<evidence type="ECO:0000259" key="2">
    <source>
        <dbReference type="PROSITE" id="PS51762"/>
    </source>
</evidence>
<gene>
    <name evidence="3" type="ORF">CPB83DRAFT_845478</name>
</gene>
<organism evidence="3 4">
    <name type="scientific">Crepidotus variabilis</name>
    <dbReference type="NCBI Taxonomy" id="179855"/>
    <lineage>
        <taxon>Eukaryota</taxon>
        <taxon>Fungi</taxon>
        <taxon>Dikarya</taxon>
        <taxon>Basidiomycota</taxon>
        <taxon>Agaricomycotina</taxon>
        <taxon>Agaricomycetes</taxon>
        <taxon>Agaricomycetidae</taxon>
        <taxon>Agaricales</taxon>
        <taxon>Agaricineae</taxon>
        <taxon>Crepidotaceae</taxon>
        <taxon>Crepidotus</taxon>
    </lineage>
</organism>
<evidence type="ECO:0000313" key="4">
    <source>
        <dbReference type="Proteomes" id="UP000807306"/>
    </source>
</evidence>
<dbReference type="InterPro" id="IPR013320">
    <property type="entry name" value="ConA-like_dom_sf"/>
</dbReference>
<dbReference type="SUPFAM" id="SSF49899">
    <property type="entry name" value="Concanavalin A-like lectins/glucanases"/>
    <property type="match status" value="1"/>
</dbReference>
<dbReference type="InterPro" id="IPR000757">
    <property type="entry name" value="Beta-glucanase-like"/>
</dbReference>
<name>A0A9P6ERJ4_9AGAR</name>
<dbReference type="GO" id="GO:0009251">
    <property type="term" value="P:glucan catabolic process"/>
    <property type="evidence" value="ECO:0007669"/>
    <property type="project" value="TreeGrafter"/>
</dbReference>
<keyword evidence="4" id="KW-1185">Reference proteome</keyword>
<dbReference type="Pfam" id="PF26113">
    <property type="entry name" value="GH16_XgeA"/>
    <property type="match status" value="1"/>
</dbReference>
<dbReference type="CDD" id="cd02181">
    <property type="entry name" value="GH16_fungal_Lam16A_glucanase"/>
    <property type="match status" value="1"/>
</dbReference>
<dbReference type="PANTHER" id="PTHR10963">
    <property type="entry name" value="GLYCOSYL HYDROLASE-RELATED"/>
    <property type="match status" value="1"/>
</dbReference>
<evidence type="ECO:0000256" key="1">
    <source>
        <dbReference type="SAM" id="SignalP"/>
    </source>
</evidence>
<dbReference type="Proteomes" id="UP000807306">
    <property type="component" value="Unassembled WGS sequence"/>
</dbReference>
<feature type="signal peptide" evidence="1">
    <location>
        <begin position="1"/>
        <end position="19"/>
    </location>
</feature>
<dbReference type="PANTHER" id="PTHR10963:SF24">
    <property type="entry name" value="GLYCOSIDASE C21B10.07-RELATED"/>
    <property type="match status" value="1"/>
</dbReference>
<feature type="domain" description="GH16" evidence="2">
    <location>
        <begin position="75"/>
        <end position="305"/>
    </location>
</feature>